<keyword evidence="1" id="KW-0812">Transmembrane</keyword>
<comment type="caution">
    <text evidence="2">The sequence shown here is derived from an EMBL/GenBank/DDBJ whole genome shotgun (WGS) entry which is preliminary data.</text>
</comment>
<keyword evidence="1" id="KW-1133">Transmembrane helix</keyword>
<proteinExistence type="predicted"/>
<sequence length="124" mass="13843">MPPFGKPIQQAVFAVLLVVALGYTMPCSQIVYIVIIIIMNVLVLDLVGNQAEREEVNPARITEIFLRGLGSRLDPHLPLRYCRFDRRHTLSGPFASAGSSYTVRARAPDTLMIRSGWLLLHQSP</sequence>
<evidence type="ECO:0000313" key="2">
    <source>
        <dbReference type="EMBL" id="KAL2852426.1"/>
    </source>
</evidence>
<name>A0ABR4KJH9_9EURO</name>
<organism evidence="2 3">
    <name type="scientific">Aspergillus pseudoustus</name>
    <dbReference type="NCBI Taxonomy" id="1810923"/>
    <lineage>
        <taxon>Eukaryota</taxon>
        <taxon>Fungi</taxon>
        <taxon>Dikarya</taxon>
        <taxon>Ascomycota</taxon>
        <taxon>Pezizomycotina</taxon>
        <taxon>Eurotiomycetes</taxon>
        <taxon>Eurotiomycetidae</taxon>
        <taxon>Eurotiales</taxon>
        <taxon>Aspergillaceae</taxon>
        <taxon>Aspergillus</taxon>
        <taxon>Aspergillus subgen. Nidulantes</taxon>
    </lineage>
</organism>
<protein>
    <submittedName>
        <fullName evidence="2">Uncharacterized protein</fullName>
    </submittedName>
</protein>
<evidence type="ECO:0000256" key="1">
    <source>
        <dbReference type="SAM" id="Phobius"/>
    </source>
</evidence>
<keyword evidence="3" id="KW-1185">Reference proteome</keyword>
<keyword evidence="1" id="KW-0472">Membrane</keyword>
<gene>
    <name evidence="2" type="ORF">BJY01DRAFT_96370</name>
</gene>
<accession>A0ABR4KJH9</accession>
<dbReference type="EMBL" id="JBFXLU010000025">
    <property type="protein sequence ID" value="KAL2852426.1"/>
    <property type="molecule type" value="Genomic_DNA"/>
</dbReference>
<feature type="transmembrane region" description="Helical" evidence="1">
    <location>
        <begin position="7"/>
        <end position="24"/>
    </location>
</feature>
<evidence type="ECO:0000313" key="3">
    <source>
        <dbReference type="Proteomes" id="UP001610446"/>
    </source>
</evidence>
<reference evidence="2 3" key="1">
    <citation type="submission" date="2024-07" db="EMBL/GenBank/DDBJ databases">
        <title>Section-level genome sequencing and comparative genomics of Aspergillus sections Usti and Cavernicolus.</title>
        <authorList>
            <consortium name="Lawrence Berkeley National Laboratory"/>
            <person name="Nybo J.L."/>
            <person name="Vesth T.C."/>
            <person name="Theobald S."/>
            <person name="Frisvad J.C."/>
            <person name="Larsen T.O."/>
            <person name="Kjaerboelling I."/>
            <person name="Rothschild-Mancinelli K."/>
            <person name="Lyhne E.K."/>
            <person name="Kogle M.E."/>
            <person name="Barry K."/>
            <person name="Clum A."/>
            <person name="Na H."/>
            <person name="Ledsgaard L."/>
            <person name="Lin J."/>
            <person name="Lipzen A."/>
            <person name="Kuo A."/>
            <person name="Riley R."/>
            <person name="Mondo S."/>
            <person name="Labutti K."/>
            <person name="Haridas S."/>
            <person name="Pangalinan J."/>
            <person name="Salamov A.A."/>
            <person name="Simmons B.A."/>
            <person name="Magnuson J.K."/>
            <person name="Chen J."/>
            <person name="Drula E."/>
            <person name="Henrissat B."/>
            <person name="Wiebenga A."/>
            <person name="Lubbers R.J."/>
            <person name="Gomes A.C."/>
            <person name="Makela M.R."/>
            <person name="Stajich J."/>
            <person name="Grigoriev I.V."/>
            <person name="Mortensen U.H."/>
            <person name="De Vries R.P."/>
            <person name="Baker S.E."/>
            <person name="Andersen M.R."/>
        </authorList>
    </citation>
    <scope>NUCLEOTIDE SEQUENCE [LARGE SCALE GENOMIC DNA]</scope>
    <source>
        <strain evidence="2 3">CBS 123904</strain>
    </source>
</reference>
<dbReference type="Proteomes" id="UP001610446">
    <property type="component" value="Unassembled WGS sequence"/>
</dbReference>